<dbReference type="EMBL" id="PJNH01000001">
    <property type="protein sequence ID" value="PKR78362.1"/>
    <property type="molecule type" value="Genomic_DNA"/>
</dbReference>
<organism evidence="2 3">
    <name type="scientific">Halalkalibacillus sediminis</name>
    <dbReference type="NCBI Taxonomy" id="2018042"/>
    <lineage>
        <taxon>Bacteria</taxon>
        <taxon>Bacillati</taxon>
        <taxon>Bacillota</taxon>
        <taxon>Bacilli</taxon>
        <taxon>Bacillales</taxon>
        <taxon>Bacillaceae</taxon>
        <taxon>Halalkalibacillus</taxon>
    </lineage>
</organism>
<reference evidence="2 3" key="1">
    <citation type="submission" date="2017-06" db="EMBL/GenBank/DDBJ databases">
        <title>the draft geome sequence of Illustriluteabacillus marina B3227.</title>
        <authorList>
            <person name="He R.-H."/>
            <person name="Du Z.-J."/>
        </authorList>
    </citation>
    <scope>NUCLEOTIDE SEQUENCE [LARGE SCALE GENOMIC DNA]</scope>
    <source>
        <strain evidence="2 3">B3227</strain>
    </source>
</reference>
<proteinExistence type="predicted"/>
<keyword evidence="3" id="KW-1185">Reference proteome</keyword>
<dbReference type="RefSeq" id="WP_101330106.1">
    <property type="nucleotide sequence ID" value="NZ_PJNH01000001.1"/>
</dbReference>
<evidence type="ECO:0000313" key="3">
    <source>
        <dbReference type="Proteomes" id="UP000243524"/>
    </source>
</evidence>
<feature type="region of interest" description="Disordered" evidence="1">
    <location>
        <begin position="26"/>
        <end position="68"/>
    </location>
</feature>
<protein>
    <submittedName>
        <fullName evidence="2">Uncharacterized protein</fullName>
    </submittedName>
</protein>
<dbReference type="AlphaFoldDB" id="A0A2I0QVI7"/>
<evidence type="ECO:0000313" key="2">
    <source>
        <dbReference type="EMBL" id="PKR78362.1"/>
    </source>
</evidence>
<name>A0A2I0QVI7_9BACI</name>
<sequence length="68" mass="8166">MSDSKKEIHVKDLVIKADNVIFEQPRRENPFFGPRKMEEEAIEDIDKREDVAEETDDDNDRKPPFYWI</sequence>
<comment type="caution">
    <text evidence="2">The sequence shown here is derived from an EMBL/GenBank/DDBJ whole genome shotgun (WGS) entry which is preliminary data.</text>
</comment>
<accession>A0A2I0QVI7</accession>
<dbReference type="Proteomes" id="UP000243524">
    <property type="component" value="Unassembled WGS sequence"/>
</dbReference>
<feature type="compositionally biased region" description="Basic and acidic residues" evidence="1">
    <location>
        <begin position="26"/>
        <end position="50"/>
    </location>
</feature>
<dbReference type="OrthoDB" id="2974714at2"/>
<evidence type="ECO:0000256" key="1">
    <source>
        <dbReference type="SAM" id="MobiDB-lite"/>
    </source>
</evidence>
<feature type="compositionally biased region" description="Basic and acidic residues" evidence="1">
    <location>
        <begin position="59"/>
        <end position="68"/>
    </location>
</feature>
<gene>
    <name evidence="2" type="ORF">CEY16_00975</name>
</gene>